<dbReference type="PANTHER" id="PTHR36111">
    <property type="entry name" value="INNER MEMBRANE PROTEIN-RELATED"/>
    <property type="match status" value="1"/>
</dbReference>
<keyword evidence="1" id="KW-0812">Transmembrane</keyword>
<feature type="transmembrane region" description="Helical" evidence="1">
    <location>
        <begin position="56"/>
        <end position="74"/>
    </location>
</feature>
<feature type="transmembrane region" description="Helical" evidence="1">
    <location>
        <begin position="95"/>
        <end position="118"/>
    </location>
</feature>
<sequence length="231" mass="24126">MLGTIVNTVAIIIGSLLGIGIKKGIKDDYKNTIMDGIGLAVMVIGIMGGIKSENIILVIGSIVVGGIVGEIVGIENKLDNLGNFLQSKFRGKDSNFSKGFVTASLVYCVGAMAIVGSLESGIQSNHETLFAKSILDGISAIIFASTLGIGVAFSSIPVFIYQGSITLLANSVKGLLTPQVVNEMSAVGGLLIMAIGINILGIKKIKVGNMLPSVFIPIIYYILVNLVNLIR</sequence>
<feature type="transmembrane region" description="Helical" evidence="1">
    <location>
        <begin position="180"/>
        <end position="202"/>
    </location>
</feature>
<evidence type="ECO:0000313" key="2">
    <source>
        <dbReference type="EMBL" id="MSU03011.1"/>
    </source>
</evidence>
<organism evidence="2 3">
    <name type="scientific">Tissierella pigra</name>
    <dbReference type="NCBI Taxonomy" id="2607614"/>
    <lineage>
        <taxon>Bacteria</taxon>
        <taxon>Bacillati</taxon>
        <taxon>Bacillota</taxon>
        <taxon>Tissierellia</taxon>
        <taxon>Tissierellales</taxon>
        <taxon>Tissierellaceae</taxon>
        <taxon>Tissierella</taxon>
    </lineage>
</organism>
<evidence type="ECO:0000313" key="3">
    <source>
        <dbReference type="Proteomes" id="UP000469523"/>
    </source>
</evidence>
<feature type="transmembrane region" description="Helical" evidence="1">
    <location>
        <begin position="138"/>
        <end position="160"/>
    </location>
</feature>
<dbReference type="AlphaFoldDB" id="A0A6N7XLP4"/>
<accession>A0A6N7XLP4</accession>
<dbReference type="Proteomes" id="UP000469523">
    <property type="component" value="Unassembled WGS sequence"/>
</dbReference>
<reference evidence="2 3" key="1">
    <citation type="submission" date="2019-09" db="EMBL/GenBank/DDBJ databases">
        <title>In-depth cultivation of the pig gut microbiome towards novel bacterial diversity and tailored functional studies.</title>
        <authorList>
            <person name="Wylensek D."/>
            <person name="Hitch T.C.A."/>
            <person name="Clavel T."/>
        </authorList>
    </citation>
    <scope>NUCLEOTIDE SEQUENCE [LARGE SCALE GENOMIC DNA]</scope>
    <source>
        <strain evidence="2 3">WCA3-693-APC-4?</strain>
    </source>
</reference>
<dbReference type="PANTHER" id="PTHR36111:SF2">
    <property type="entry name" value="INNER MEMBRANE PROTEIN"/>
    <property type="match status" value="1"/>
</dbReference>
<comment type="caution">
    <text evidence="2">The sequence shown here is derived from an EMBL/GenBank/DDBJ whole genome shotgun (WGS) entry which is preliminary data.</text>
</comment>
<evidence type="ECO:0000256" key="1">
    <source>
        <dbReference type="SAM" id="Phobius"/>
    </source>
</evidence>
<feature type="transmembrane region" description="Helical" evidence="1">
    <location>
        <begin position="6"/>
        <end position="25"/>
    </location>
</feature>
<protein>
    <submittedName>
        <fullName evidence="2">DUF554 domain-containing protein</fullName>
    </submittedName>
</protein>
<gene>
    <name evidence="2" type="ORF">FYJ83_16225</name>
</gene>
<dbReference type="InterPro" id="IPR007563">
    <property type="entry name" value="DUF554"/>
</dbReference>
<proteinExistence type="predicted"/>
<keyword evidence="1" id="KW-0472">Membrane</keyword>
<dbReference type="EMBL" id="VUNQ01000051">
    <property type="protein sequence ID" value="MSU03011.1"/>
    <property type="molecule type" value="Genomic_DNA"/>
</dbReference>
<name>A0A6N7XLP4_9FIRM</name>
<dbReference type="RefSeq" id="WP_154442389.1">
    <property type="nucleotide sequence ID" value="NZ_VUNQ01000051.1"/>
</dbReference>
<keyword evidence="1" id="KW-1133">Transmembrane helix</keyword>
<dbReference type="Pfam" id="PF04474">
    <property type="entry name" value="DUF554"/>
    <property type="match status" value="1"/>
</dbReference>
<feature type="transmembrane region" description="Helical" evidence="1">
    <location>
        <begin position="32"/>
        <end position="50"/>
    </location>
</feature>
<feature type="transmembrane region" description="Helical" evidence="1">
    <location>
        <begin position="214"/>
        <end position="230"/>
    </location>
</feature>
<keyword evidence="3" id="KW-1185">Reference proteome</keyword>